<reference evidence="2 3" key="1">
    <citation type="submission" date="2019-02" db="EMBL/GenBank/DDBJ databases">
        <title>Bacterial novel species Emticicia sp. 17J42-9 isolated from soil.</title>
        <authorList>
            <person name="Jung H.-Y."/>
        </authorList>
    </citation>
    <scope>NUCLEOTIDE SEQUENCE [LARGE SCALE GENOMIC DNA]</scope>
    <source>
        <strain evidence="2 3">17J42-9</strain>
    </source>
</reference>
<gene>
    <name evidence="2" type="ORF">EWM59_06425</name>
</gene>
<feature type="domain" description="N-acetyltransferase" evidence="1">
    <location>
        <begin position="3"/>
        <end position="147"/>
    </location>
</feature>
<dbReference type="PANTHER" id="PTHR13355:SF15">
    <property type="entry name" value="GCN5-RELATED N-ACETYLTRANSFERASE 3, CHLOROPLASTIC"/>
    <property type="match status" value="1"/>
</dbReference>
<dbReference type="InterPro" id="IPR000182">
    <property type="entry name" value="GNAT_dom"/>
</dbReference>
<evidence type="ECO:0000313" key="2">
    <source>
        <dbReference type="EMBL" id="RYU96448.1"/>
    </source>
</evidence>
<keyword evidence="3" id="KW-1185">Reference proteome</keyword>
<dbReference type="InterPro" id="IPR039143">
    <property type="entry name" value="GNPNAT1-like"/>
</dbReference>
<dbReference type="RefSeq" id="WP_130020123.1">
    <property type="nucleotide sequence ID" value="NZ_SEWF01000007.1"/>
</dbReference>
<dbReference type="GO" id="GO:0008080">
    <property type="term" value="F:N-acetyltransferase activity"/>
    <property type="evidence" value="ECO:0007669"/>
    <property type="project" value="TreeGrafter"/>
</dbReference>
<evidence type="ECO:0000259" key="1">
    <source>
        <dbReference type="PROSITE" id="PS51186"/>
    </source>
</evidence>
<dbReference type="SUPFAM" id="SSF55729">
    <property type="entry name" value="Acyl-CoA N-acyltransferases (Nat)"/>
    <property type="match status" value="1"/>
</dbReference>
<sequence length="147" mass="16402">MNLTIRLATIDDVPAILNVYASALDNNKVLSIEEAQKIFIKQSQYPDYHVFLAEMDNEAVGTFALLVMENMAHMGTPSAVVEDVGVLPGLQGKGIGKKMMAYALQYAKEKGCYKMSLSSNLRREQAHQFYESLGFKKHGFSFLMELS</sequence>
<evidence type="ECO:0000313" key="3">
    <source>
        <dbReference type="Proteomes" id="UP000293162"/>
    </source>
</evidence>
<dbReference type="Proteomes" id="UP000293162">
    <property type="component" value="Unassembled WGS sequence"/>
</dbReference>
<dbReference type="EMBL" id="SEWF01000007">
    <property type="protein sequence ID" value="RYU96448.1"/>
    <property type="molecule type" value="Genomic_DNA"/>
</dbReference>
<dbReference type="AlphaFoldDB" id="A0A4Q5M2E6"/>
<dbReference type="Pfam" id="PF00583">
    <property type="entry name" value="Acetyltransf_1"/>
    <property type="match status" value="1"/>
</dbReference>
<dbReference type="CDD" id="cd04301">
    <property type="entry name" value="NAT_SF"/>
    <property type="match status" value="1"/>
</dbReference>
<proteinExistence type="predicted"/>
<dbReference type="PROSITE" id="PS51186">
    <property type="entry name" value="GNAT"/>
    <property type="match status" value="1"/>
</dbReference>
<comment type="caution">
    <text evidence="2">The sequence shown here is derived from an EMBL/GenBank/DDBJ whole genome shotgun (WGS) entry which is preliminary data.</text>
</comment>
<dbReference type="OrthoDB" id="9792929at2"/>
<accession>A0A4Q5M2E6</accession>
<keyword evidence="2" id="KW-0808">Transferase</keyword>
<dbReference type="InterPro" id="IPR016181">
    <property type="entry name" value="Acyl_CoA_acyltransferase"/>
</dbReference>
<protein>
    <submittedName>
        <fullName evidence="2">GNAT family N-acetyltransferase</fullName>
    </submittedName>
</protein>
<organism evidence="2 3">
    <name type="scientific">Emticicia agri</name>
    <dbReference type="NCBI Taxonomy" id="2492393"/>
    <lineage>
        <taxon>Bacteria</taxon>
        <taxon>Pseudomonadati</taxon>
        <taxon>Bacteroidota</taxon>
        <taxon>Cytophagia</taxon>
        <taxon>Cytophagales</taxon>
        <taxon>Leadbetterellaceae</taxon>
        <taxon>Emticicia</taxon>
    </lineage>
</organism>
<name>A0A4Q5M2E6_9BACT</name>
<dbReference type="PANTHER" id="PTHR13355">
    <property type="entry name" value="GLUCOSAMINE 6-PHOSPHATE N-ACETYLTRANSFERASE"/>
    <property type="match status" value="1"/>
</dbReference>
<dbReference type="Gene3D" id="3.40.630.30">
    <property type="match status" value="1"/>
</dbReference>